<organism evidence="1">
    <name type="scientific">Albugo laibachii Nc14</name>
    <dbReference type="NCBI Taxonomy" id="890382"/>
    <lineage>
        <taxon>Eukaryota</taxon>
        <taxon>Sar</taxon>
        <taxon>Stramenopiles</taxon>
        <taxon>Oomycota</taxon>
        <taxon>Peronosporomycetes</taxon>
        <taxon>Albuginales</taxon>
        <taxon>Albuginaceae</taxon>
        <taxon>Albugo</taxon>
    </lineage>
</organism>
<protein>
    <submittedName>
        <fullName evidence="1">AlNc14C95G5841 protein</fullName>
    </submittedName>
</protein>
<evidence type="ECO:0000313" key="1">
    <source>
        <dbReference type="EMBL" id="CCA20480.1"/>
    </source>
</evidence>
<gene>
    <name evidence="1" type="primary">AlNc14C95G5841</name>
    <name evidence="1" type="ORF">ALNC14_066230</name>
</gene>
<accession>F0WGW5</accession>
<dbReference type="EMBL" id="FR824140">
    <property type="protein sequence ID" value="CCA20480.1"/>
    <property type="molecule type" value="Genomic_DNA"/>
</dbReference>
<reference evidence="1" key="2">
    <citation type="submission" date="2011-02" db="EMBL/GenBank/DDBJ databases">
        <authorList>
            <person name="MacLean D."/>
        </authorList>
    </citation>
    <scope>NUCLEOTIDE SEQUENCE</scope>
</reference>
<dbReference type="HOGENOM" id="CLU_2163120_0_0_1"/>
<reference evidence="1" key="1">
    <citation type="journal article" date="2011" name="PLoS Biol.">
        <title>Gene gain and loss during evolution of obligate parasitism in the white rust pathogen of Arabidopsis thaliana.</title>
        <authorList>
            <person name="Kemen E."/>
            <person name="Gardiner A."/>
            <person name="Schultz-Larsen T."/>
            <person name="Kemen A.C."/>
            <person name="Balmuth A.L."/>
            <person name="Robert-Seilaniantz A."/>
            <person name="Bailey K."/>
            <person name="Holub E."/>
            <person name="Studholme D.J."/>
            <person name="Maclean D."/>
            <person name="Jones J.D."/>
        </authorList>
    </citation>
    <scope>NUCLEOTIDE SEQUENCE</scope>
</reference>
<proteinExistence type="predicted"/>
<sequence>MVEGFAQSSIAFCCTSHFAILYTLSVNLCLFAVLDVLNATIFPSPCIFSDGIQQEMSTRSFFSNRRDHFHLLRLRSCFALRESRRILRWCCISVCGAGGPKDRLCDSFDAI</sequence>
<name>F0WGW5_9STRA</name>
<dbReference type="AlphaFoldDB" id="F0WGW5"/>